<dbReference type="STRING" id="990121.A0A0V0ZQB8"/>
<evidence type="ECO:0000256" key="8">
    <source>
        <dbReference type="SAM" id="MobiDB-lite"/>
    </source>
</evidence>
<feature type="region of interest" description="Disordered" evidence="8">
    <location>
        <begin position="1139"/>
        <end position="1166"/>
    </location>
</feature>
<dbReference type="EMBL" id="JYDQ01000109">
    <property type="protein sequence ID" value="KRY14731.1"/>
    <property type="molecule type" value="Genomic_DNA"/>
</dbReference>
<protein>
    <submittedName>
        <fullName evidence="10">CAP-Gly domain-containing linker protein 1</fullName>
    </submittedName>
</protein>
<evidence type="ECO:0000313" key="11">
    <source>
        <dbReference type="Proteomes" id="UP000054783"/>
    </source>
</evidence>
<keyword evidence="4" id="KW-0677">Repeat</keyword>
<feature type="domain" description="CAP-Gly" evidence="9">
    <location>
        <begin position="74"/>
        <end position="116"/>
    </location>
</feature>
<dbReference type="PROSITE" id="PS50245">
    <property type="entry name" value="CAP_GLY_2"/>
    <property type="match status" value="2"/>
</dbReference>
<organism evidence="10 11">
    <name type="scientific">Trichinella patagoniensis</name>
    <dbReference type="NCBI Taxonomy" id="990121"/>
    <lineage>
        <taxon>Eukaryota</taxon>
        <taxon>Metazoa</taxon>
        <taxon>Ecdysozoa</taxon>
        <taxon>Nematoda</taxon>
        <taxon>Enoplea</taxon>
        <taxon>Dorylaimia</taxon>
        <taxon>Trichinellida</taxon>
        <taxon>Trichinellidae</taxon>
        <taxon>Trichinella</taxon>
    </lineage>
</organism>
<evidence type="ECO:0000256" key="5">
    <source>
        <dbReference type="ARBA" id="ARBA00023054"/>
    </source>
</evidence>
<keyword evidence="3" id="KW-0493">Microtubule</keyword>
<dbReference type="GO" id="GO:0005634">
    <property type="term" value="C:nucleus"/>
    <property type="evidence" value="ECO:0007669"/>
    <property type="project" value="TreeGrafter"/>
</dbReference>
<dbReference type="Pfam" id="PF16641">
    <property type="entry name" value="CLIP1_ZNF"/>
    <property type="match status" value="2"/>
</dbReference>
<feature type="coiled-coil region" evidence="7">
    <location>
        <begin position="605"/>
        <end position="632"/>
    </location>
</feature>
<evidence type="ECO:0000259" key="9">
    <source>
        <dbReference type="PROSITE" id="PS50245"/>
    </source>
</evidence>
<dbReference type="OrthoDB" id="2130750at2759"/>
<comment type="subcellular location">
    <subcellularLocation>
        <location evidence="1">Cytoplasm</location>
        <location evidence="1">Cytoskeleton</location>
    </subcellularLocation>
</comment>
<comment type="caution">
    <text evidence="10">The sequence shown here is derived from an EMBL/GenBank/DDBJ whole genome shotgun (WGS) entry which is preliminary data.</text>
</comment>
<dbReference type="GO" id="GO:0031122">
    <property type="term" value="P:cytoplasmic microtubule organization"/>
    <property type="evidence" value="ECO:0007669"/>
    <property type="project" value="TreeGrafter"/>
</dbReference>
<dbReference type="Pfam" id="PF01302">
    <property type="entry name" value="CAP_GLY"/>
    <property type="match status" value="2"/>
</dbReference>
<keyword evidence="11" id="KW-1185">Reference proteome</keyword>
<dbReference type="SMART" id="SM01052">
    <property type="entry name" value="CAP_GLY"/>
    <property type="match status" value="2"/>
</dbReference>
<keyword evidence="6" id="KW-0206">Cytoskeleton</keyword>
<evidence type="ECO:0000256" key="4">
    <source>
        <dbReference type="ARBA" id="ARBA00022737"/>
    </source>
</evidence>
<feature type="coiled-coil region" evidence="7">
    <location>
        <begin position="315"/>
        <end position="547"/>
    </location>
</feature>
<keyword evidence="2" id="KW-0963">Cytoplasm</keyword>
<dbReference type="GO" id="GO:0035371">
    <property type="term" value="C:microtubule plus-end"/>
    <property type="evidence" value="ECO:0007669"/>
    <property type="project" value="TreeGrafter"/>
</dbReference>
<evidence type="ECO:0000313" key="10">
    <source>
        <dbReference type="EMBL" id="KRY14731.1"/>
    </source>
</evidence>
<evidence type="ECO:0000256" key="7">
    <source>
        <dbReference type="SAM" id="Coils"/>
    </source>
</evidence>
<feature type="domain" description="CAP-Gly" evidence="9">
    <location>
        <begin position="175"/>
        <end position="217"/>
    </location>
</feature>
<dbReference type="PANTHER" id="PTHR18916:SF82">
    <property type="entry name" value="CAP-GLY DOMAIN-CONTAINING PROTEIN"/>
    <property type="match status" value="1"/>
</dbReference>
<reference evidence="10 11" key="1">
    <citation type="submission" date="2015-01" db="EMBL/GenBank/DDBJ databases">
        <title>Evolution of Trichinella species and genotypes.</title>
        <authorList>
            <person name="Korhonen P.K."/>
            <person name="Edoardo P."/>
            <person name="Giuseppe L.R."/>
            <person name="Gasser R.B."/>
        </authorList>
    </citation>
    <scope>NUCLEOTIDE SEQUENCE [LARGE SCALE GENOMIC DNA]</scope>
    <source>
        <strain evidence="10">ISS2496</strain>
    </source>
</reference>
<dbReference type="PANTHER" id="PTHR18916">
    <property type="entry name" value="DYNACTIN 1-RELATED MICROTUBULE-BINDING"/>
    <property type="match status" value="1"/>
</dbReference>
<proteinExistence type="predicted"/>
<sequence>MVCLLCSKAIMEKEDSKKPLKKSAIPRYTNTKLLTRINSKESLLSVSSCVASKWLVGDRCYVGGTVPGRIAFVGDTKFGPGEWAGVVLDEPVGKNNGSVAGVMYFQCAPNYGLFCRLSKLSKQPVVIQQPDAASAFRDESQQESASTAAEADHNLRVGDRVSAGGCRRGVLRFLGPTDFAEGIWAGIELDQPYGKNDGSVHRKRYFTCKPLYGLFAPAHKVVSETFPNFDTETGKKTPIVRHNVASIVRTRRNQSLMGSQESLTSLSSIHSSASRRIRLGVNALSTSCNTPLKNDLRRLKSDSLSPNSSSSTPTVTALHNALKEKEQHVEQLIQERDADRSELAQLLKTLEQTKNEVENLREEEKRTADDFRIKIDFLQTALETSEKECKHWREMYETEKQKADDLEFRMEEEMCLKNDLKLRISALEEERNKTESQELMTIEKYKNLQEEMKMLSTEHDQLKKELCDLRTLNSNAEIDDIKENNSKLEEKCKILMENFDNAQKNNADLHHMLDQAKQELIQAKEIAQKEKENAFTYAEKLKELENSMLKQKVSSESNAVIVDRKDSSTSFDMELCTAFSKIKLNETIESHENKKSEEDESSKALLEANMKLAVLEEKLNSEKNSFSNLDLERRNQILQLQQQIEKMNPILESRQKEIDALKLDLSEKVDYCCKVDAELNFLRNEVISLRQPNKQSLSSSKDTQTECDGLDTVQQSKVIEFLESIIANEKVEIDRFMNHPGLNCSNTLQENFVDPQSDISALRQLRKFCDVCEIFDAHDTEECELYKQELMNHSSYGGDPLAVRPYCDRCEMFGHLAESCSSVKESIIGNLCNEPLPGAGSFVIPTGLLAQSSLGDDGPVSTDGTALGSQTGSRFPGNIVPFKRQVKSTVLFINNSEQGLSPICRSKIPGPTTTHARSNQRTTVILLRSSSIYPLMVALSFSHFVVCTVVRAVRVRYTTSPFMWSPSFPLPIVHVPYEISQLPWSTHAPPFVLYSPHLGVLLPACTTNRCLLHPARVSVQLLLDFVRIVPFGLRRDLLPNPIARFVHRSMGFPVAFGTDGAAALDLPSPVPPRSAAPGPAATAVYTLLPTLLVRFSGGRTPGQPGWHPLCGERWTDRREGPGLGGHPNLRGDRWMPSRKGLAGCGSSAPPSHRTAGGRLWPGFWSS</sequence>
<dbReference type="GO" id="GO:0005938">
    <property type="term" value="C:cell cortex"/>
    <property type="evidence" value="ECO:0007669"/>
    <property type="project" value="TreeGrafter"/>
</dbReference>
<accession>A0A0V0ZQB8</accession>
<dbReference type="InterPro" id="IPR000938">
    <property type="entry name" value="CAP-Gly_domain"/>
</dbReference>
<evidence type="ECO:0000256" key="6">
    <source>
        <dbReference type="ARBA" id="ARBA00023212"/>
    </source>
</evidence>
<dbReference type="PROSITE" id="PS00845">
    <property type="entry name" value="CAP_GLY_1"/>
    <property type="match status" value="1"/>
</dbReference>
<dbReference type="InterPro" id="IPR036859">
    <property type="entry name" value="CAP-Gly_dom_sf"/>
</dbReference>
<evidence type="ECO:0000256" key="1">
    <source>
        <dbReference type="ARBA" id="ARBA00004245"/>
    </source>
</evidence>
<dbReference type="AlphaFoldDB" id="A0A0V0ZQB8"/>
<dbReference type="Gene3D" id="2.30.30.190">
    <property type="entry name" value="CAP Gly-rich-like domain"/>
    <property type="match status" value="2"/>
</dbReference>
<keyword evidence="5 7" id="KW-0175">Coiled coil</keyword>
<evidence type="ECO:0000256" key="2">
    <source>
        <dbReference type="ARBA" id="ARBA00022490"/>
    </source>
</evidence>
<dbReference type="Proteomes" id="UP000054783">
    <property type="component" value="Unassembled WGS sequence"/>
</dbReference>
<dbReference type="SUPFAM" id="SSF74924">
    <property type="entry name" value="Cap-Gly domain"/>
    <property type="match status" value="2"/>
</dbReference>
<dbReference type="GO" id="GO:0051010">
    <property type="term" value="F:microtubule plus-end binding"/>
    <property type="evidence" value="ECO:0007669"/>
    <property type="project" value="TreeGrafter"/>
</dbReference>
<evidence type="ECO:0000256" key="3">
    <source>
        <dbReference type="ARBA" id="ARBA00022701"/>
    </source>
</evidence>
<gene>
    <name evidence="10" type="primary">CLIP1</name>
    <name evidence="10" type="ORF">T12_4524</name>
</gene>
<dbReference type="InterPro" id="IPR032108">
    <property type="entry name" value="CLIP1_ZNF"/>
</dbReference>
<name>A0A0V0ZQB8_9BILA</name>